<reference evidence="2" key="1">
    <citation type="submission" date="2014-06" db="EMBL/GenBank/DDBJ databases">
        <title>Key roles for freshwater Actinobacteria revealed by deep metagenomic sequencing.</title>
        <authorList>
            <person name="Ghai R."/>
            <person name="Mizuno C.M."/>
            <person name="Picazo A."/>
            <person name="Camacho A."/>
            <person name="Rodriguez-Valera F."/>
        </authorList>
    </citation>
    <scope>NUCLEOTIDE SEQUENCE</scope>
</reference>
<feature type="coiled-coil region" evidence="1">
    <location>
        <begin position="36"/>
        <end position="63"/>
    </location>
</feature>
<dbReference type="EMBL" id="JNSL01000149">
    <property type="protein sequence ID" value="KGA14406.1"/>
    <property type="molecule type" value="Genomic_DNA"/>
</dbReference>
<accession>A0A094QJ26</accession>
<gene>
    <name evidence="2" type="ORF">GM51_17360</name>
</gene>
<evidence type="ECO:0008006" key="3">
    <source>
        <dbReference type="Google" id="ProtNLM"/>
    </source>
</evidence>
<comment type="caution">
    <text evidence="2">The sequence shown here is derived from an EMBL/GenBank/DDBJ whole genome shotgun (WGS) entry which is preliminary data.</text>
</comment>
<proteinExistence type="predicted"/>
<keyword evidence="1" id="KW-0175">Coiled coil</keyword>
<protein>
    <recommendedName>
        <fullName evidence="3">Septum formation initiator</fullName>
    </recommendedName>
</protein>
<name>A0A094QJ26_9ZZZZ</name>
<organism evidence="2">
    <name type="scientific">freshwater metagenome</name>
    <dbReference type="NCBI Taxonomy" id="449393"/>
    <lineage>
        <taxon>unclassified sequences</taxon>
        <taxon>metagenomes</taxon>
        <taxon>ecological metagenomes</taxon>
    </lineage>
</organism>
<evidence type="ECO:0000313" key="2">
    <source>
        <dbReference type="EMBL" id="KGA14406.1"/>
    </source>
</evidence>
<sequence length="131" mass="13964">MIRRRTSTTRGALIFLGQALLVALFVLEFGRNLVGVIQVNARLAQLRDETAALQARADALTAERVLLDDAAFLELVARGYSLGSAVERPFVLAADAAPLPEDAPGSGARRISPDAPTRSPLDAWLDLLLGS</sequence>
<evidence type="ECO:0000256" key="1">
    <source>
        <dbReference type="SAM" id="Coils"/>
    </source>
</evidence>
<dbReference type="AlphaFoldDB" id="A0A094QJ26"/>